<dbReference type="InterPro" id="IPR004176">
    <property type="entry name" value="Clp_R_N"/>
</dbReference>
<dbReference type="RefSeq" id="WP_200339212.1">
    <property type="nucleotide sequence ID" value="NZ_NRRL01000004.1"/>
</dbReference>
<dbReference type="Pfam" id="PF10431">
    <property type="entry name" value="ClpB_D2-small"/>
    <property type="match status" value="1"/>
</dbReference>
<dbReference type="InterPro" id="IPR019489">
    <property type="entry name" value="Clp_ATPase_C"/>
</dbReference>
<dbReference type="Pfam" id="PF17871">
    <property type="entry name" value="AAA_lid_9"/>
    <property type="match status" value="1"/>
</dbReference>
<comment type="caution">
    <text evidence="10">The sequence shown here is derived from an EMBL/GenBank/DDBJ whole genome shotgun (WGS) entry which is preliminary data.</text>
</comment>
<dbReference type="EMBL" id="NRRL01000004">
    <property type="protein sequence ID" value="MBK1667150.1"/>
    <property type="molecule type" value="Genomic_DNA"/>
</dbReference>
<evidence type="ECO:0000256" key="5">
    <source>
        <dbReference type="ARBA" id="ARBA00023186"/>
    </source>
</evidence>
<proteinExistence type="inferred from homology"/>
<feature type="compositionally biased region" description="Basic and acidic residues" evidence="7">
    <location>
        <begin position="165"/>
        <end position="186"/>
    </location>
</feature>
<keyword evidence="5" id="KW-0143">Chaperone</keyword>
<dbReference type="Pfam" id="PF07724">
    <property type="entry name" value="AAA_2"/>
    <property type="match status" value="1"/>
</dbReference>
<dbReference type="CDD" id="cd00009">
    <property type="entry name" value="AAA"/>
    <property type="match status" value="1"/>
</dbReference>
<feature type="domain" description="Clp ATPase C-terminal" evidence="9">
    <location>
        <begin position="802"/>
        <end position="895"/>
    </location>
</feature>
<feature type="coiled-coil region" evidence="6">
    <location>
        <begin position="462"/>
        <end position="513"/>
    </location>
</feature>
<dbReference type="InterPro" id="IPR041546">
    <property type="entry name" value="ClpA/ClpB_AAA_lid"/>
</dbReference>
<reference evidence="10 11" key="1">
    <citation type="journal article" date="2020" name="Microorganisms">
        <title>Osmotic Adaptation and Compatible Solute Biosynthesis of Phototrophic Bacteria as Revealed from Genome Analyses.</title>
        <authorList>
            <person name="Imhoff J.F."/>
            <person name="Rahn T."/>
            <person name="Kunzel S."/>
            <person name="Keller A."/>
            <person name="Neulinger S.C."/>
        </authorList>
    </citation>
    <scope>NUCLEOTIDE SEQUENCE [LARGE SCALE GENOMIC DNA]</scope>
    <source>
        <strain evidence="10 11">DSM 9895</strain>
    </source>
</reference>
<dbReference type="InterPro" id="IPR003593">
    <property type="entry name" value="AAA+_ATPase"/>
</dbReference>
<evidence type="ECO:0000256" key="1">
    <source>
        <dbReference type="ARBA" id="ARBA00008675"/>
    </source>
</evidence>
<feature type="region of interest" description="Disordered" evidence="7">
    <location>
        <begin position="152"/>
        <end position="205"/>
    </location>
</feature>
<dbReference type="SMART" id="SM00382">
    <property type="entry name" value="AAA"/>
    <property type="match status" value="2"/>
</dbReference>
<keyword evidence="11" id="KW-1185">Reference proteome</keyword>
<dbReference type="InterPro" id="IPR017729">
    <property type="entry name" value="ATPase_T6SS_ClpV1"/>
</dbReference>
<dbReference type="SMART" id="SM01086">
    <property type="entry name" value="ClpB_D2-small"/>
    <property type="match status" value="1"/>
</dbReference>
<keyword evidence="6" id="KW-0175">Coiled coil</keyword>
<dbReference type="InterPro" id="IPR036628">
    <property type="entry name" value="Clp_N_dom_sf"/>
</dbReference>
<dbReference type="Pfam" id="PF00004">
    <property type="entry name" value="AAA"/>
    <property type="match status" value="1"/>
</dbReference>
<evidence type="ECO:0000256" key="4">
    <source>
        <dbReference type="ARBA" id="ARBA00022840"/>
    </source>
</evidence>
<evidence type="ECO:0000259" key="9">
    <source>
        <dbReference type="SMART" id="SM01086"/>
    </source>
</evidence>
<feature type="compositionally biased region" description="Basic and acidic residues" evidence="7">
    <location>
        <begin position="195"/>
        <end position="205"/>
    </location>
</feature>
<dbReference type="InterPro" id="IPR003959">
    <property type="entry name" value="ATPase_AAA_core"/>
</dbReference>
<feature type="domain" description="AAA+ ATPase" evidence="8">
    <location>
        <begin position="632"/>
        <end position="772"/>
    </location>
</feature>
<dbReference type="Gene3D" id="3.40.50.300">
    <property type="entry name" value="P-loop containing nucleotide triphosphate hydrolases"/>
    <property type="match status" value="3"/>
</dbReference>
<evidence type="ECO:0000256" key="7">
    <source>
        <dbReference type="SAM" id="MobiDB-lite"/>
    </source>
</evidence>
<evidence type="ECO:0000259" key="8">
    <source>
        <dbReference type="SMART" id="SM00382"/>
    </source>
</evidence>
<evidence type="ECO:0000256" key="3">
    <source>
        <dbReference type="ARBA" id="ARBA00022741"/>
    </source>
</evidence>
<dbReference type="PANTHER" id="PTHR11638:SF184">
    <property type="entry name" value="ATPASE WITH CHAPERONE ACTIVITY"/>
    <property type="match status" value="1"/>
</dbReference>
<gene>
    <name evidence="10" type="primary">clpV</name>
    <name evidence="10" type="ORF">CKO28_03710</name>
</gene>
<dbReference type="InterPro" id="IPR027417">
    <property type="entry name" value="P-loop_NTPase"/>
</dbReference>
<keyword evidence="2" id="KW-0677">Repeat</keyword>
<sequence length="915" mass="100227">MTMDLRRLVDALDPVCRRALEGAVQLCVQNANFSVEVEHLLVRLLDQPQSDAVRILARYDIDAGLVQDDLHRAIAGFRKGATRDPVFSGQLCELLQQAWLVASLSYRAASIRSGALVQALFDSDRLRRDLVAAVPALTDVPRDRLARDLADGLADGSETPADPAASERAETLARDHGIDRAAERKAAKSTRRTRPSGDHTDAGADGREALAAYTIDLTAAARAGRLDPVVGRDAEVRQVVDILMRRRQNNPILVGDPGVGKTAIVEGFAALVVRADEVPEALREVEVRVLDLGLLQAGASMRGMFESRLKQVIEEVQGSPRPVILFIDEAHQLIGAGGQAGQGDAANLLKPALARGELRTIAATTWAEYKKYFERDAALVRRFQVVKVGEPPEASAIEMVRGLVAKMEAHHGVRVLDEAVKDAVRLSHRYLSGRQLPDKAISVLDTACARVAIGQAARPARLEETERRLAALGEEVRLLEREQPSGRDHRERLQELTEALEHLEEERIRLSARWQQESALVHRIRDLEQRLEDGESPAEPLLEDLATQRLSLDTLRDETVMVPVHVDSQVVAEVISAWTGVPVGKMVTDEIQAVIALKDRLTERIVGQDPAMDAIARRIRTFRAGLDEPGKPTGVFLLVGPSGVGKTETAVSLAELLYGGERNMVTINMSEYQEPHTVSGLKGAPPGYVGYGRGGVLTEAVRRNPYAVVLLDEVEKAHPDVMELFYQVFDKGVLEDSDGVPVDFRNVVVLLTSNVAAELIEARCRQARPDAETLAEAIRPDLTRVFKPALLGRMVVVPYYPLGDDQLRRIVRLKLARIQERFWDNHRSELSYDQAVLEAVLRRCRESQSGARALDHILSHTLLPDLSSEILARLSAGEGVPLVHVGLDAGGNFAYEFQARGGTGLDRAADGPAEG</sequence>
<evidence type="ECO:0000313" key="10">
    <source>
        <dbReference type="EMBL" id="MBK1667150.1"/>
    </source>
</evidence>
<dbReference type="Proteomes" id="UP001296873">
    <property type="component" value="Unassembled WGS sequence"/>
</dbReference>
<comment type="similarity">
    <text evidence="1">Belongs to the ClpA/ClpB family.</text>
</comment>
<dbReference type="Gene3D" id="1.10.1780.10">
    <property type="entry name" value="Clp, N-terminal domain"/>
    <property type="match status" value="1"/>
</dbReference>
<keyword evidence="3" id="KW-0547">Nucleotide-binding</keyword>
<feature type="domain" description="AAA+ ATPase" evidence="8">
    <location>
        <begin position="247"/>
        <end position="393"/>
    </location>
</feature>
<dbReference type="PROSITE" id="PS00870">
    <property type="entry name" value="CLPAB_1"/>
    <property type="match status" value="1"/>
</dbReference>
<evidence type="ECO:0000256" key="6">
    <source>
        <dbReference type="SAM" id="Coils"/>
    </source>
</evidence>
<dbReference type="SUPFAM" id="SSF81923">
    <property type="entry name" value="Double Clp-N motif"/>
    <property type="match status" value="1"/>
</dbReference>
<dbReference type="InterPro" id="IPR001270">
    <property type="entry name" value="ClpA/B"/>
</dbReference>
<dbReference type="PANTHER" id="PTHR11638">
    <property type="entry name" value="ATP-DEPENDENT CLP PROTEASE"/>
    <property type="match status" value="1"/>
</dbReference>
<dbReference type="SUPFAM" id="SSF52540">
    <property type="entry name" value="P-loop containing nucleoside triphosphate hydrolases"/>
    <property type="match status" value="2"/>
</dbReference>
<dbReference type="InterPro" id="IPR050130">
    <property type="entry name" value="ClpA_ClpB"/>
</dbReference>
<dbReference type="NCBIfam" id="TIGR03345">
    <property type="entry name" value="VI_ClpV1"/>
    <property type="match status" value="1"/>
</dbReference>
<dbReference type="InterPro" id="IPR018368">
    <property type="entry name" value="ClpA/B_CS1"/>
</dbReference>
<keyword evidence="4" id="KW-0067">ATP-binding</keyword>
<dbReference type="Gene3D" id="1.10.8.60">
    <property type="match status" value="1"/>
</dbReference>
<organism evidence="10 11">
    <name type="scientific">Rhodovibrio sodomensis</name>
    <dbReference type="NCBI Taxonomy" id="1088"/>
    <lineage>
        <taxon>Bacteria</taxon>
        <taxon>Pseudomonadati</taxon>
        <taxon>Pseudomonadota</taxon>
        <taxon>Alphaproteobacteria</taxon>
        <taxon>Rhodospirillales</taxon>
        <taxon>Rhodovibrionaceae</taxon>
        <taxon>Rhodovibrio</taxon>
    </lineage>
</organism>
<dbReference type="PRINTS" id="PR00300">
    <property type="entry name" value="CLPPROTEASEA"/>
</dbReference>
<evidence type="ECO:0000313" key="11">
    <source>
        <dbReference type="Proteomes" id="UP001296873"/>
    </source>
</evidence>
<name>A0ABS1D9V9_9PROT</name>
<evidence type="ECO:0000256" key="2">
    <source>
        <dbReference type="ARBA" id="ARBA00022737"/>
    </source>
</evidence>
<accession>A0ABS1D9V9</accession>
<dbReference type="CDD" id="cd19499">
    <property type="entry name" value="RecA-like_ClpB_Hsp104-like"/>
    <property type="match status" value="1"/>
</dbReference>
<protein>
    <submittedName>
        <fullName evidence="10">ClpV1 family T6SS ATPase</fullName>
    </submittedName>
</protein>
<dbReference type="Pfam" id="PF02861">
    <property type="entry name" value="Clp_N"/>
    <property type="match status" value="1"/>
</dbReference>